<evidence type="ECO:0000256" key="2">
    <source>
        <dbReference type="ARBA" id="ARBA00004434"/>
    </source>
</evidence>
<accession>A0AAN9Y1U8</accession>
<evidence type="ECO:0000256" key="1">
    <source>
        <dbReference type="ARBA" id="ARBA00001946"/>
    </source>
</evidence>
<feature type="domain" description="Protein kinase" evidence="19">
    <location>
        <begin position="227"/>
        <end position="567"/>
    </location>
</feature>
<keyword evidence="14" id="KW-0460">Magnesium</keyword>
<keyword evidence="12" id="KW-0472">Membrane</keyword>
<keyword evidence="8" id="KW-0479">Metal-binding</keyword>
<evidence type="ECO:0000256" key="6">
    <source>
        <dbReference type="ARBA" id="ARBA00022527"/>
    </source>
</evidence>
<dbReference type="Pfam" id="PF00069">
    <property type="entry name" value="Pkinase"/>
    <property type="match status" value="1"/>
</dbReference>
<evidence type="ECO:0000256" key="14">
    <source>
        <dbReference type="ARBA" id="ARBA00022842"/>
    </source>
</evidence>
<keyword evidence="6" id="KW-0723">Serine/threonine-protein kinase</keyword>
<keyword evidence="15" id="KW-0809">Transit peptide</keyword>
<proteinExistence type="predicted"/>
<evidence type="ECO:0000313" key="21">
    <source>
        <dbReference type="Proteomes" id="UP001367676"/>
    </source>
</evidence>
<dbReference type="GO" id="GO:0046872">
    <property type="term" value="F:metal ion binding"/>
    <property type="evidence" value="ECO:0007669"/>
    <property type="project" value="UniProtKB-KW"/>
</dbReference>
<sequence length="639" mass="73711">MYIKSRINQVYSHLRRFPRALPTSHYYHTSKATVVDAKFFLPDKQSGWRGALSRYEYAKRYLMDTVFKRLTNNWFGDLHNKYKLIFRTYHPNNYYFKPRSNILPKNQTTAAEPKIFFNSPNNPKFNSIQVKYEQTRRVLINNILRGVTNSLAADLRRRSERQLFNGNPRPFFALVGVSLASGSGIITKEDEFKSICSEIRDSINRMRQNMYAEEIEESDNKLSLESLEFGSVIAKGSNAVVYEAREKSKAAGSSTSNRNDEFPLAVKMMFNYDAESNAIAILRSMYREMVPLQVISSDSSTSNFWEKEMSERIRRLPPHMNLVKMYRSFTDYIPDLPDSKSLYPDALPYRLNPQGFGRNMSLFIVMKKYKTDLKRYLVDSTPKIKEGILLLTQLLEAVTHFNKYEIAHRDLKSDNILLDFSDYADDCPLLVVTDFGCCLSDKYNGLTMPYKTPDIDRGGNAALMAPEVITAQAGMFSSIDYSKADVWTIGTIAYEIFTKRNPFYRYKNQTEKEVLRNSTYTDDMLPELPTEVPAVISRLIHALLARNPSKRMDAELAATICQVHLWAPSHWFTKQLPSNSEILQWLLSLTTKVLYEGPALFRQSENKPSSKIEFQLIATFLQRVNFGIVKRALNWINSV</sequence>
<comment type="cofactor">
    <cofactor evidence="1">
        <name>Mg(2+)</name>
        <dbReference type="ChEBI" id="CHEBI:18420"/>
    </cofactor>
</comment>
<keyword evidence="11" id="KW-1000">Mitochondrion outer membrane</keyword>
<keyword evidence="16" id="KW-0496">Mitochondrion</keyword>
<dbReference type="SMART" id="SM00220">
    <property type="entry name" value="S_TKc"/>
    <property type="match status" value="1"/>
</dbReference>
<keyword evidence="10" id="KW-0418">Kinase</keyword>
<name>A0AAN9Y1U8_9HEMI</name>
<dbReference type="GO" id="GO:0005741">
    <property type="term" value="C:mitochondrial outer membrane"/>
    <property type="evidence" value="ECO:0007669"/>
    <property type="project" value="UniProtKB-SubCell"/>
</dbReference>
<keyword evidence="9" id="KW-0547">Nucleotide-binding</keyword>
<evidence type="ECO:0000256" key="18">
    <source>
        <dbReference type="ARBA" id="ARBA00048679"/>
    </source>
</evidence>
<dbReference type="GO" id="GO:0000422">
    <property type="term" value="P:autophagy of mitochondrion"/>
    <property type="evidence" value="ECO:0007669"/>
    <property type="project" value="TreeGrafter"/>
</dbReference>
<evidence type="ECO:0000256" key="13">
    <source>
        <dbReference type="ARBA" id="ARBA00022840"/>
    </source>
</evidence>
<comment type="caution">
    <text evidence="20">The sequence shown here is derived from an EMBL/GenBank/DDBJ whole genome shotgun (WGS) entry which is preliminary data.</text>
</comment>
<reference evidence="20 21" key="1">
    <citation type="submission" date="2024-03" db="EMBL/GenBank/DDBJ databases">
        <title>Adaptation during the transition from Ophiocordyceps entomopathogen to insect associate is accompanied by gene loss and intensified selection.</title>
        <authorList>
            <person name="Ward C.M."/>
            <person name="Onetto C.A."/>
            <person name="Borneman A.R."/>
        </authorList>
    </citation>
    <scope>NUCLEOTIDE SEQUENCE [LARGE SCALE GENOMIC DNA]</scope>
    <source>
        <strain evidence="20">AWRI1</strain>
        <tissue evidence="20">Single Adult Female</tissue>
    </source>
</reference>
<dbReference type="EC" id="2.7.11.1" evidence="5"/>
<dbReference type="GO" id="GO:0042981">
    <property type="term" value="P:regulation of apoptotic process"/>
    <property type="evidence" value="ECO:0007669"/>
    <property type="project" value="TreeGrafter"/>
</dbReference>
<comment type="subcellular location">
    <subcellularLocation>
        <location evidence="3">Cytoplasm</location>
        <location evidence="3">Cytosol</location>
    </subcellularLocation>
    <subcellularLocation>
        <location evidence="2">Mitochondrion inner membrane</location>
        <topology evidence="2">Single-pass membrane protein</topology>
    </subcellularLocation>
    <subcellularLocation>
        <location evidence="4">Mitochondrion outer membrane</location>
        <topology evidence="4">Single-pass membrane protein</topology>
    </subcellularLocation>
</comment>
<dbReference type="InterPro" id="IPR051511">
    <property type="entry name" value="MitoQC_Scaffold_Kinases"/>
</dbReference>
<dbReference type="AlphaFoldDB" id="A0AAN9Y1U8"/>
<evidence type="ECO:0000256" key="9">
    <source>
        <dbReference type="ARBA" id="ARBA00022741"/>
    </source>
</evidence>
<dbReference type="PANTHER" id="PTHR22972:SF7">
    <property type="entry name" value="SERINE_THREONINE-PROTEIN KINASE PINK1, MITOCHONDRIAL"/>
    <property type="match status" value="1"/>
</dbReference>
<dbReference type="InterPro" id="IPR000719">
    <property type="entry name" value="Prot_kinase_dom"/>
</dbReference>
<comment type="catalytic activity">
    <reaction evidence="18">
        <text>L-seryl-[protein] + ATP = O-phospho-L-seryl-[protein] + ADP + H(+)</text>
        <dbReference type="Rhea" id="RHEA:17989"/>
        <dbReference type="Rhea" id="RHEA-COMP:9863"/>
        <dbReference type="Rhea" id="RHEA-COMP:11604"/>
        <dbReference type="ChEBI" id="CHEBI:15378"/>
        <dbReference type="ChEBI" id="CHEBI:29999"/>
        <dbReference type="ChEBI" id="CHEBI:30616"/>
        <dbReference type="ChEBI" id="CHEBI:83421"/>
        <dbReference type="ChEBI" id="CHEBI:456216"/>
        <dbReference type="EC" id="2.7.11.1"/>
    </reaction>
</comment>
<keyword evidence="7" id="KW-0808">Transferase</keyword>
<keyword evidence="21" id="KW-1185">Reference proteome</keyword>
<evidence type="ECO:0000313" key="20">
    <source>
        <dbReference type="EMBL" id="KAK7579928.1"/>
    </source>
</evidence>
<dbReference type="InterPro" id="IPR008271">
    <property type="entry name" value="Ser/Thr_kinase_AS"/>
</dbReference>
<dbReference type="EMBL" id="JBBCAQ010000034">
    <property type="protein sequence ID" value="KAK7579928.1"/>
    <property type="molecule type" value="Genomic_DNA"/>
</dbReference>
<evidence type="ECO:0000256" key="5">
    <source>
        <dbReference type="ARBA" id="ARBA00012513"/>
    </source>
</evidence>
<dbReference type="GO" id="GO:0090141">
    <property type="term" value="P:positive regulation of mitochondrial fission"/>
    <property type="evidence" value="ECO:0007669"/>
    <property type="project" value="TreeGrafter"/>
</dbReference>
<evidence type="ECO:0000256" key="15">
    <source>
        <dbReference type="ARBA" id="ARBA00022946"/>
    </source>
</evidence>
<dbReference type="PANTHER" id="PTHR22972">
    <property type="entry name" value="SERINE/THREONINE PROTEIN KINASE"/>
    <property type="match status" value="1"/>
</dbReference>
<dbReference type="GO" id="GO:0005524">
    <property type="term" value="F:ATP binding"/>
    <property type="evidence" value="ECO:0007669"/>
    <property type="project" value="UniProtKB-KW"/>
</dbReference>
<evidence type="ECO:0000259" key="19">
    <source>
        <dbReference type="PROSITE" id="PS50011"/>
    </source>
</evidence>
<evidence type="ECO:0000256" key="16">
    <source>
        <dbReference type="ARBA" id="ARBA00023128"/>
    </source>
</evidence>
<dbReference type="SUPFAM" id="SSF56112">
    <property type="entry name" value="Protein kinase-like (PK-like)"/>
    <property type="match status" value="1"/>
</dbReference>
<dbReference type="Proteomes" id="UP001367676">
    <property type="component" value="Unassembled WGS sequence"/>
</dbReference>
<evidence type="ECO:0000256" key="8">
    <source>
        <dbReference type="ARBA" id="ARBA00022723"/>
    </source>
</evidence>
<evidence type="ECO:0000256" key="3">
    <source>
        <dbReference type="ARBA" id="ARBA00004514"/>
    </source>
</evidence>
<evidence type="ECO:0000256" key="17">
    <source>
        <dbReference type="ARBA" id="ARBA00047899"/>
    </source>
</evidence>
<dbReference type="GO" id="GO:0005829">
    <property type="term" value="C:cytosol"/>
    <property type="evidence" value="ECO:0007669"/>
    <property type="project" value="UniProtKB-SubCell"/>
</dbReference>
<dbReference type="GO" id="GO:0004674">
    <property type="term" value="F:protein serine/threonine kinase activity"/>
    <property type="evidence" value="ECO:0007669"/>
    <property type="project" value="UniProtKB-KW"/>
</dbReference>
<evidence type="ECO:0000256" key="10">
    <source>
        <dbReference type="ARBA" id="ARBA00022777"/>
    </source>
</evidence>
<keyword evidence="12" id="KW-0999">Mitochondrion inner membrane</keyword>
<dbReference type="GO" id="GO:0005743">
    <property type="term" value="C:mitochondrial inner membrane"/>
    <property type="evidence" value="ECO:0007669"/>
    <property type="project" value="UniProtKB-SubCell"/>
</dbReference>
<evidence type="ECO:0000256" key="12">
    <source>
        <dbReference type="ARBA" id="ARBA00022792"/>
    </source>
</evidence>
<comment type="catalytic activity">
    <reaction evidence="17">
        <text>L-threonyl-[protein] + ATP = O-phospho-L-threonyl-[protein] + ADP + H(+)</text>
        <dbReference type="Rhea" id="RHEA:46608"/>
        <dbReference type="Rhea" id="RHEA-COMP:11060"/>
        <dbReference type="Rhea" id="RHEA-COMP:11605"/>
        <dbReference type="ChEBI" id="CHEBI:15378"/>
        <dbReference type="ChEBI" id="CHEBI:30013"/>
        <dbReference type="ChEBI" id="CHEBI:30616"/>
        <dbReference type="ChEBI" id="CHEBI:61977"/>
        <dbReference type="ChEBI" id="CHEBI:456216"/>
        <dbReference type="EC" id="2.7.11.1"/>
    </reaction>
</comment>
<evidence type="ECO:0000256" key="11">
    <source>
        <dbReference type="ARBA" id="ARBA00022787"/>
    </source>
</evidence>
<dbReference type="Gene3D" id="1.10.510.10">
    <property type="entry name" value="Transferase(Phosphotransferase) domain 1"/>
    <property type="match status" value="1"/>
</dbReference>
<evidence type="ECO:0000256" key="4">
    <source>
        <dbReference type="ARBA" id="ARBA00004572"/>
    </source>
</evidence>
<keyword evidence="13" id="KW-0067">ATP-binding</keyword>
<protein>
    <recommendedName>
        <fullName evidence="5">non-specific serine/threonine protein kinase</fullName>
        <ecNumber evidence="5">2.7.11.1</ecNumber>
    </recommendedName>
</protein>
<dbReference type="PROSITE" id="PS00108">
    <property type="entry name" value="PROTEIN_KINASE_ST"/>
    <property type="match status" value="1"/>
</dbReference>
<dbReference type="PROSITE" id="PS50011">
    <property type="entry name" value="PROTEIN_KINASE_DOM"/>
    <property type="match status" value="1"/>
</dbReference>
<organism evidence="20 21">
    <name type="scientific">Parthenolecanium corni</name>
    <dbReference type="NCBI Taxonomy" id="536013"/>
    <lineage>
        <taxon>Eukaryota</taxon>
        <taxon>Metazoa</taxon>
        <taxon>Ecdysozoa</taxon>
        <taxon>Arthropoda</taxon>
        <taxon>Hexapoda</taxon>
        <taxon>Insecta</taxon>
        <taxon>Pterygota</taxon>
        <taxon>Neoptera</taxon>
        <taxon>Paraneoptera</taxon>
        <taxon>Hemiptera</taxon>
        <taxon>Sternorrhyncha</taxon>
        <taxon>Coccoidea</taxon>
        <taxon>Coccidae</taxon>
        <taxon>Parthenolecanium</taxon>
    </lineage>
</organism>
<dbReference type="InterPro" id="IPR011009">
    <property type="entry name" value="Kinase-like_dom_sf"/>
</dbReference>
<evidence type="ECO:0000256" key="7">
    <source>
        <dbReference type="ARBA" id="ARBA00022679"/>
    </source>
</evidence>
<gene>
    <name evidence="20" type="ORF">V9T40_000557</name>
</gene>